<gene>
    <name evidence="1" type="ORF">HF325_005934</name>
</gene>
<dbReference type="OrthoDB" id="4075035at2759"/>
<dbReference type="EMBL" id="JACBPP010000009">
    <property type="protein sequence ID" value="KAF7999258.1"/>
    <property type="molecule type" value="Genomic_DNA"/>
</dbReference>
<dbReference type="AlphaFoldDB" id="A0A8H7GPB9"/>
<protein>
    <submittedName>
        <fullName evidence="1">Uncharacterized protein</fullName>
    </submittedName>
</protein>
<organism evidence="1 2">
    <name type="scientific">Metschnikowia pulcherrima</name>
    <dbReference type="NCBI Taxonomy" id="27326"/>
    <lineage>
        <taxon>Eukaryota</taxon>
        <taxon>Fungi</taxon>
        <taxon>Dikarya</taxon>
        <taxon>Ascomycota</taxon>
        <taxon>Saccharomycotina</taxon>
        <taxon>Pichiomycetes</taxon>
        <taxon>Metschnikowiaceae</taxon>
        <taxon>Metschnikowia</taxon>
    </lineage>
</organism>
<reference evidence="1" key="1">
    <citation type="submission" date="2020-10" db="EMBL/GenBank/DDBJ databases">
        <title>The Whole-Genome Sequence of Metschnikowia persimmonesis, a Novel Endophytic Yeast Species Isolated from Medicinal Plant Diospyros kaki Thumb.</title>
        <authorList>
            <person name="Rahmat E."/>
            <person name="Kang Y."/>
        </authorList>
    </citation>
    <scope>NUCLEOTIDE SEQUENCE</scope>
    <source>
        <strain evidence="1">KIOM G15050</strain>
    </source>
</reference>
<evidence type="ECO:0000313" key="1">
    <source>
        <dbReference type="EMBL" id="KAF7999258.1"/>
    </source>
</evidence>
<name>A0A8H7GPB9_9ASCO</name>
<dbReference type="Proteomes" id="UP000649328">
    <property type="component" value="Unassembled WGS sequence"/>
</dbReference>
<accession>A0A8H7GPB9</accession>
<comment type="caution">
    <text evidence="1">The sequence shown here is derived from an EMBL/GenBank/DDBJ whole genome shotgun (WGS) entry which is preliminary data.</text>
</comment>
<proteinExistence type="predicted"/>
<evidence type="ECO:0000313" key="2">
    <source>
        <dbReference type="Proteomes" id="UP000649328"/>
    </source>
</evidence>
<sequence length="110" mass="12335">MGKWLLEVSKVKSELSSRFKMKNFGQVKGMNIEVHGNYTKLHMNDFILSLLCDLGMENCLSKDLPAVQNMFDVKRAGIGPVDGEQLCDASEYRSIVGELLHAANTVRFNI</sequence>
<keyword evidence="2" id="KW-1185">Reference proteome</keyword>